<dbReference type="EMBL" id="QGQD01000076">
    <property type="protein sequence ID" value="TLC99137.1"/>
    <property type="molecule type" value="Genomic_DNA"/>
</dbReference>
<evidence type="ECO:0000313" key="3">
    <source>
        <dbReference type="Proteomes" id="UP000306509"/>
    </source>
</evidence>
<evidence type="ECO:0000313" key="2">
    <source>
        <dbReference type="EMBL" id="TLC99137.1"/>
    </source>
</evidence>
<dbReference type="InterPro" id="IPR006674">
    <property type="entry name" value="HD_domain"/>
</dbReference>
<dbReference type="InterPro" id="IPR003607">
    <property type="entry name" value="HD/PDEase_dom"/>
</dbReference>
<accession>A0A4V6HRH8</accession>
<reference evidence="2 3" key="1">
    <citation type="journal article" date="2019" name="Anaerobe">
        <title>Detection of Robinsoniella peoriensis in multiple bone samples of a trauma patient.</title>
        <authorList>
            <person name="Schrottner P."/>
            <person name="Hartwich K."/>
            <person name="Bunk B."/>
            <person name="Schober I."/>
            <person name="Helbig S."/>
            <person name="Rudolph W.W."/>
            <person name="Gunzer F."/>
        </authorList>
    </citation>
    <scope>NUCLEOTIDE SEQUENCE [LARGE SCALE GENOMIC DNA]</scope>
    <source>
        <strain evidence="2 3">DSM 106044</strain>
    </source>
</reference>
<dbReference type="PROSITE" id="PS51831">
    <property type="entry name" value="HD"/>
    <property type="match status" value="1"/>
</dbReference>
<evidence type="ECO:0000259" key="1">
    <source>
        <dbReference type="PROSITE" id="PS51831"/>
    </source>
</evidence>
<dbReference type="SMART" id="SM00471">
    <property type="entry name" value="HDc"/>
    <property type="match status" value="1"/>
</dbReference>
<name>A0A4V6HRH8_9FIRM</name>
<gene>
    <name evidence="2" type="ORF">DSM106044_04025</name>
</gene>
<dbReference type="Proteomes" id="UP000306509">
    <property type="component" value="Unassembled WGS sequence"/>
</dbReference>
<proteinExistence type="predicted"/>
<feature type="domain" description="HD" evidence="1">
    <location>
        <begin position="33"/>
        <end position="137"/>
    </location>
</feature>
<dbReference type="RefSeq" id="WP_027294326.1">
    <property type="nucleotide sequence ID" value="NZ_CABMJZ010000058.1"/>
</dbReference>
<organism evidence="2 3">
    <name type="scientific">Robinsoniella peoriensis</name>
    <dbReference type="NCBI Taxonomy" id="180332"/>
    <lineage>
        <taxon>Bacteria</taxon>
        <taxon>Bacillati</taxon>
        <taxon>Bacillota</taxon>
        <taxon>Clostridia</taxon>
        <taxon>Lachnospirales</taxon>
        <taxon>Lachnospiraceae</taxon>
        <taxon>Robinsoniella</taxon>
    </lineage>
</organism>
<dbReference type="SUPFAM" id="SSF109604">
    <property type="entry name" value="HD-domain/PDEase-like"/>
    <property type="match status" value="1"/>
</dbReference>
<keyword evidence="3" id="KW-1185">Reference proteome</keyword>
<dbReference type="Gene3D" id="1.10.3210.10">
    <property type="entry name" value="Hypothetical protein af1432"/>
    <property type="match status" value="1"/>
</dbReference>
<comment type="caution">
    <text evidence="2">The sequence shown here is derived from an EMBL/GenBank/DDBJ whole genome shotgun (WGS) entry which is preliminary data.</text>
</comment>
<protein>
    <submittedName>
        <fullName evidence="2">Phosphodiesterase</fullName>
    </submittedName>
</protein>
<dbReference type="STRING" id="180332.GCA_000797495_05233"/>
<dbReference type="Pfam" id="PF01966">
    <property type="entry name" value="HD"/>
    <property type="match status" value="1"/>
</dbReference>
<dbReference type="AlphaFoldDB" id="A0A4V6HRH8"/>
<sequence>MDRVNEILLNRTYRECLGKIRVCEADRIFCKHDMAHFMDVARLAYIINLREGLNIKEERIYAAALLHDIGRHEQYIDGTPHQEASARIAPAILQACGFAKAESEDIINAIAQHRNSEIKNEKSLAGIIYRADKMSRSCYGCEAEKQCSWSDEKKNLKILL</sequence>
<dbReference type="OrthoDB" id="1669667at2"/>